<dbReference type="NCBIfam" id="TIGR00017">
    <property type="entry name" value="cmk"/>
    <property type="match status" value="1"/>
</dbReference>
<dbReference type="RefSeq" id="WP_145376819.1">
    <property type="nucleotide sequence ID" value="NZ_CP036276.1"/>
</dbReference>
<organism evidence="10 11">
    <name type="scientific">Symmachiella dynata</name>
    <dbReference type="NCBI Taxonomy" id="2527995"/>
    <lineage>
        <taxon>Bacteria</taxon>
        <taxon>Pseudomonadati</taxon>
        <taxon>Planctomycetota</taxon>
        <taxon>Planctomycetia</taxon>
        <taxon>Planctomycetales</taxon>
        <taxon>Planctomycetaceae</taxon>
        <taxon>Symmachiella</taxon>
    </lineage>
</organism>
<dbReference type="InterPro" id="IPR027417">
    <property type="entry name" value="P-loop_NTPase"/>
</dbReference>
<dbReference type="GO" id="GO:0036431">
    <property type="term" value="F:dCMP kinase activity"/>
    <property type="evidence" value="ECO:0007669"/>
    <property type="project" value="InterPro"/>
</dbReference>
<dbReference type="GO" id="GO:0006220">
    <property type="term" value="P:pyrimidine nucleotide metabolic process"/>
    <property type="evidence" value="ECO:0007669"/>
    <property type="project" value="UniProtKB-UniRule"/>
</dbReference>
<reference evidence="10 11" key="1">
    <citation type="submission" date="2019-02" db="EMBL/GenBank/DDBJ databases">
        <title>Deep-cultivation of Planctomycetes and their phenomic and genomic characterization uncovers novel biology.</title>
        <authorList>
            <person name="Wiegand S."/>
            <person name="Jogler M."/>
            <person name="Boedeker C."/>
            <person name="Pinto D."/>
            <person name="Vollmers J."/>
            <person name="Rivas-Marin E."/>
            <person name="Kohn T."/>
            <person name="Peeters S.H."/>
            <person name="Heuer A."/>
            <person name="Rast P."/>
            <person name="Oberbeckmann S."/>
            <person name="Bunk B."/>
            <person name="Jeske O."/>
            <person name="Meyerdierks A."/>
            <person name="Storesund J.E."/>
            <person name="Kallscheuer N."/>
            <person name="Luecker S."/>
            <person name="Lage O.M."/>
            <person name="Pohl T."/>
            <person name="Merkel B.J."/>
            <person name="Hornburger P."/>
            <person name="Mueller R.-W."/>
            <person name="Bruemmer F."/>
            <person name="Labrenz M."/>
            <person name="Spormann A.M."/>
            <person name="Op den Camp H."/>
            <person name="Overmann J."/>
            <person name="Amann R."/>
            <person name="Jetten M.S.M."/>
            <person name="Mascher T."/>
            <person name="Medema M.H."/>
            <person name="Devos D.P."/>
            <person name="Kaster A.-K."/>
            <person name="Ovreas L."/>
            <person name="Rohde M."/>
            <person name="Galperin M.Y."/>
            <person name="Jogler C."/>
        </authorList>
    </citation>
    <scope>NUCLEOTIDE SEQUENCE [LARGE SCALE GENOMIC DNA]</scope>
    <source>
        <strain evidence="10 11">Mal52</strain>
    </source>
</reference>
<keyword evidence="5 8" id="KW-0067">ATP-binding</keyword>
<dbReference type="Proteomes" id="UP000319383">
    <property type="component" value="Chromosome"/>
</dbReference>
<dbReference type="GO" id="GO:0005829">
    <property type="term" value="C:cytosol"/>
    <property type="evidence" value="ECO:0007669"/>
    <property type="project" value="TreeGrafter"/>
</dbReference>
<dbReference type="CDD" id="cd02020">
    <property type="entry name" value="CMPK"/>
    <property type="match status" value="1"/>
</dbReference>
<dbReference type="GO" id="GO:0036430">
    <property type="term" value="F:CMP kinase activity"/>
    <property type="evidence" value="ECO:0007669"/>
    <property type="project" value="RHEA"/>
</dbReference>
<dbReference type="Gene3D" id="3.40.50.300">
    <property type="entry name" value="P-loop containing nucleotide triphosphate hydrolases"/>
    <property type="match status" value="1"/>
</dbReference>
<keyword evidence="4 8" id="KW-0418">Kinase</keyword>
<dbReference type="HAMAP" id="MF_00238">
    <property type="entry name" value="Cytidyl_kinase_type1"/>
    <property type="match status" value="1"/>
</dbReference>
<sequence length="216" mass="23342">MIITIDGPAGAGKSTVARQLANRLGFAFLDTGAMYRAVAWACLQRDVDFSDVDAVADVARTIVIQFDGDEVLVDGQNVSGEIRTNDVTAASQYTAGNLEVREILVEQQRRIAGDSDVVTEGRDQGTVVFPAAEFKFFITASPESRARRRQEEFAARGQNIPLEQVLADQTDRDNRDAARKVGAMKPAADAVEVDTSQIDADAVVQRLLEIIGGTPD</sequence>
<dbReference type="SUPFAM" id="SSF52540">
    <property type="entry name" value="P-loop containing nucleoside triphosphate hydrolases"/>
    <property type="match status" value="1"/>
</dbReference>
<evidence type="ECO:0000313" key="10">
    <source>
        <dbReference type="EMBL" id="QDU44460.1"/>
    </source>
</evidence>
<evidence type="ECO:0000259" key="9">
    <source>
        <dbReference type="Pfam" id="PF02224"/>
    </source>
</evidence>
<evidence type="ECO:0000256" key="7">
    <source>
        <dbReference type="ARBA" id="ARBA00048478"/>
    </source>
</evidence>
<accession>A0A517ZPU8</accession>
<dbReference type="KEGG" id="sdyn:Mal52_29420"/>
<evidence type="ECO:0000256" key="6">
    <source>
        <dbReference type="ARBA" id="ARBA00047615"/>
    </source>
</evidence>
<comment type="subcellular location">
    <subcellularLocation>
        <location evidence="8">Cytoplasm</location>
    </subcellularLocation>
</comment>
<dbReference type="AlphaFoldDB" id="A0A517ZPU8"/>
<keyword evidence="3 8" id="KW-0547">Nucleotide-binding</keyword>
<dbReference type="InterPro" id="IPR003136">
    <property type="entry name" value="Cytidylate_kin"/>
</dbReference>
<evidence type="ECO:0000256" key="5">
    <source>
        <dbReference type="ARBA" id="ARBA00022840"/>
    </source>
</evidence>
<dbReference type="PANTHER" id="PTHR21299">
    <property type="entry name" value="CYTIDYLATE KINASE/PANTOATE-BETA-ALANINE LIGASE"/>
    <property type="match status" value="1"/>
</dbReference>
<dbReference type="EC" id="2.7.4.25" evidence="8"/>
<evidence type="ECO:0000256" key="8">
    <source>
        <dbReference type="HAMAP-Rule" id="MF_00238"/>
    </source>
</evidence>
<proteinExistence type="inferred from homology"/>
<keyword evidence="8" id="KW-0963">Cytoplasm</keyword>
<dbReference type="PANTHER" id="PTHR21299:SF2">
    <property type="entry name" value="CYTIDYLATE KINASE"/>
    <property type="match status" value="1"/>
</dbReference>
<evidence type="ECO:0000256" key="2">
    <source>
        <dbReference type="ARBA" id="ARBA00022679"/>
    </source>
</evidence>
<dbReference type="GO" id="GO:0015949">
    <property type="term" value="P:nucleobase-containing small molecule interconversion"/>
    <property type="evidence" value="ECO:0007669"/>
    <property type="project" value="TreeGrafter"/>
</dbReference>
<dbReference type="GO" id="GO:0005524">
    <property type="term" value="F:ATP binding"/>
    <property type="evidence" value="ECO:0007669"/>
    <property type="project" value="UniProtKB-UniRule"/>
</dbReference>
<name>A0A517ZPU8_9PLAN</name>
<evidence type="ECO:0000256" key="1">
    <source>
        <dbReference type="ARBA" id="ARBA00009427"/>
    </source>
</evidence>
<dbReference type="Pfam" id="PF02224">
    <property type="entry name" value="Cytidylate_kin"/>
    <property type="match status" value="1"/>
</dbReference>
<comment type="similarity">
    <text evidence="1 8">Belongs to the cytidylate kinase family. Type 1 subfamily.</text>
</comment>
<feature type="domain" description="Cytidylate kinase" evidence="9">
    <location>
        <begin position="3"/>
        <end position="211"/>
    </location>
</feature>
<evidence type="ECO:0000313" key="11">
    <source>
        <dbReference type="Proteomes" id="UP000319383"/>
    </source>
</evidence>
<keyword evidence="2 8" id="KW-0808">Transferase</keyword>
<gene>
    <name evidence="8 10" type="primary">cmk</name>
    <name evidence="10" type="ORF">Mal52_29420</name>
</gene>
<evidence type="ECO:0000256" key="4">
    <source>
        <dbReference type="ARBA" id="ARBA00022777"/>
    </source>
</evidence>
<comment type="catalytic activity">
    <reaction evidence="6 8">
        <text>dCMP + ATP = dCDP + ADP</text>
        <dbReference type="Rhea" id="RHEA:25094"/>
        <dbReference type="ChEBI" id="CHEBI:30616"/>
        <dbReference type="ChEBI" id="CHEBI:57566"/>
        <dbReference type="ChEBI" id="CHEBI:58593"/>
        <dbReference type="ChEBI" id="CHEBI:456216"/>
        <dbReference type="EC" id="2.7.4.25"/>
    </reaction>
</comment>
<feature type="binding site" evidence="8">
    <location>
        <begin position="7"/>
        <end position="15"/>
    </location>
    <ligand>
        <name>ATP</name>
        <dbReference type="ChEBI" id="CHEBI:30616"/>
    </ligand>
</feature>
<dbReference type="EMBL" id="CP036276">
    <property type="protein sequence ID" value="QDU44460.1"/>
    <property type="molecule type" value="Genomic_DNA"/>
</dbReference>
<dbReference type="InterPro" id="IPR011994">
    <property type="entry name" value="Cytidylate_kinase_dom"/>
</dbReference>
<evidence type="ECO:0000256" key="3">
    <source>
        <dbReference type="ARBA" id="ARBA00022741"/>
    </source>
</evidence>
<keyword evidence="11" id="KW-1185">Reference proteome</keyword>
<comment type="catalytic activity">
    <reaction evidence="7 8">
        <text>CMP + ATP = CDP + ADP</text>
        <dbReference type="Rhea" id="RHEA:11600"/>
        <dbReference type="ChEBI" id="CHEBI:30616"/>
        <dbReference type="ChEBI" id="CHEBI:58069"/>
        <dbReference type="ChEBI" id="CHEBI:60377"/>
        <dbReference type="ChEBI" id="CHEBI:456216"/>
        <dbReference type="EC" id="2.7.4.25"/>
    </reaction>
</comment>
<protein>
    <recommendedName>
        <fullName evidence="8">Cytidylate kinase</fullName>
        <shortName evidence="8">CK</shortName>
        <ecNumber evidence="8">2.7.4.25</ecNumber>
    </recommendedName>
    <alternativeName>
        <fullName evidence="8">Cytidine monophosphate kinase</fullName>
        <shortName evidence="8">CMP kinase</shortName>
    </alternativeName>
</protein>